<reference evidence="3 4" key="1">
    <citation type="submission" date="2019-11" db="EMBL/GenBank/DDBJ databases">
        <authorList>
            <person name="Jiang L.-Q."/>
        </authorList>
    </citation>
    <scope>NUCLEOTIDE SEQUENCE [LARGE SCALE GENOMIC DNA]</scope>
    <source>
        <strain evidence="3 4">YIM 132087</strain>
    </source>
</reference>
<dbReference type="Gene3D" id="3.10.129.10">
    <property type="entry name" value="Hotdog Thioesterase"/>
    <property type="match status" value="1"/>
</dbReference>
<dbReference type="EMBL" id="WLYK01000008">
    <property type="protein sequence ID" value="MTD15983.1"/>
    <property type="molecule type" value="Genomic_DNA"/>
</dbReference>
<dbReference type="Proteomes" id="UP000460221">
    <property type="component" value="Unassembled WGS sequence"/>
</dbReference>
<feature type="domain" description="MaoC-like" evidence="2">
    <location>
        <begin position="16"/>
        <end position="121"/>
    </location>
</feature>
<protein>
    <submittedName>
        <fullName evidence="3">MaoC family dehydratase</fullName>
    </submittedName>
</protein>
<dbReference type="Pfam" id="PF01575">
    <property type="entry name" value="MaoC_dehydratas"/>
    <property type="match status" value="1"/>
</dbReference>
<proteinExistence type="inferred from homology"/>
<organism evidence="3 4">
    <name type="scientific">Nakamurella alba</name>
    <dbReference type="NCBI Taxonomy" id="2665158"/>
    <lineage>
        <taxon>Bacteria</taxon>
        <taxon>Bacillati</taxon>
        <taxon>Actinomycetota</taxon>
        <taxon>Actinomycetes</taxon>
        <taxon>Nakamurellales</taxon>
        <taxon>Nakamurellaceae</taxon>
        <taxon>Nakamurella</taxon>
    </lineage>
</organism>
<comment type="caution">
    <text evidence="3">The sequence shown here is derived from an EMBL/GenBank/DDBJ whole genome shotgun (WGS) entry which is preliminary data.</text>
</comment>
<accession>A0A7K1FRW9</accession>
<dbReference type="PANTHER" id="PTHR42993:SF1">
    <property type="entry name" value="MAOC-LIKE DEHYDRATASE DOMAIN-CONTAINING PROTEIN"/>
    <property type="match status" value="1"/>
</dbReference>
<gene>
    <name evidence="3" type="ORF">GIS00_18770</name>
</gene>
<keyword evidence="4" id="KW-1185">Reference proteome</keyword>
<evidence type="ECO:0000259" key="2">
    <source>
        <dbReference type="Pfam" id="PF01575"/>
    </source>
</evidence>
<dbReference type="PANTHER" id="PTHR42993">
    <property type="entry name" value="MAOC-LIKE DEHYDRATASE DOMAIN-CONTAINING PROTEIN"/>
    <property type="match status" value="1"/>
</dbReference>
<dbReference type="SUPFAM" id="SSF54637">
    <property type="entry name" value="Thioesterase/thiol ester dehydrase-isomerase"/>
    <property type="match status" value="1"/>
</dbReference>
<comment type="similarity">
    <text evidence="1">Belongs to the enoyl-CoA hydratase/isomerase family.</text>
</comment>
<name>A0A7K1FRW9_9ACTN</name>
<evidence type="ECO:0000256" key="1">
    <source>
        <dbReference type="ARBA" id="ARBA00005254"/>
    </source>
</evidence>
<dbReference type="InterPro" id="IPR029069">
    <property type="entry name" value="HotDog_dom_sf"/>
</dbReference>
<dbReference type="InterPro" id="IPR039375">
    <property type="entry name" value="NodN-like"/>
</dbReference>
<dbReference type="RefSeq" id="WP_322098122.1">
    <property type="nucleotide sequence ID" value="NZ_WLYK01000008.1"/>
</dbReference>
<dbReference type="InterPro" id="IPR002539">
    <property type="entry name" value="MaoC-like_dom"/>
</dbReference>
<dbReference type="AlphaFoldDB" id="A0A7K1FRW9"/>
<sequence>MTAGLVLTGRDELFARVGTELGTSDWISITQQDVNTFADLTGDHQWIHVDVERATASRFGGTIVHGYLTLSMVSQLQLSMFDIQGFGYGLNYGLDRVRFPSPLPTGSRVRLTVELTEVTDVPGDGVQILLTNTFHREGGDKPVCVAQSLIRYYP</sequence>
<evidence type="ECO:0000313" key="3">
    <source>
        <dbReference type="EMBL" id="MTD15983.1"/>
    </source>
</evidence>
<dbReference type="CDD" id="cd03450">
    <property type="entry name" value="NodN"/>
    <property type="match status" value="1"/>
</dbReference>
<evidence type="ECO:0000313" key="4">
    <source>
        <dbReference type="Proteomes" id="UP000460221"/>
    </source>
</evidence>